<dbReference type="InterPro" id="IPR018062">
    <property type="entry name" value="HTH_AraC-typ_CS"/>
</dbReference>
<evidence type="ECO:0000256" key="1">
    <source>
        <dbReference type="ARBA" id="ARBA00023015"/>
    </source>
</evidence>
<keyword evidence="6" id="KW-1185">Reference proteome</keyword>
<sequence length="320" mass="37563">MYIKSKLKHHNFSLFNLDLSSVNELKTENLHLHPNDEIEIKCHLQYNKDFCIIDTQFSNIEKLVDVFHIKGDFIQISLVSKGDLKIENSIKNEHIQTGNVQFTFQSCSSWEVLIPSNAPTHYTLIILSKAFYLQLLKDENWIQLDELFLKVQANNFIRMGENKFPISFSIHQILKQLAKCEFPDEHKENYFKLKLKELFYVYYVQQQLQTPSSDIPSETLEKVRKAKAYLAANFNHTPTIKQLSRQVLLNEQKLKSTFKKVFGSTIRGYVIELKMKKALTLLENHTVYEISNILGYKSTSHFINMFKKHYGYTPKQTLKE</sequence>
<dbReference type="PANTHER" id="PTHR47893:SF1">
    <property type="entry name" value="REGULATORY PROTEIN PCHR"/>
    <property type="match status" value="1"/>
</dbReference>
<dbReference type="PANTHER" id="PTHR47893">
    <property type="entry name" value="REGULATORY PROTEIN PCHR"/>
    <property type="match status" value="1"/>
</dbReference>
<dbReference type="Pfam" id="PF12833">
    <property type="entry name" value="HTH_18"/>
    <property type="match status" value="1"/>
</dbReference>
<dbReference type="EMBL" id="JAHWDF010000008">
    <property type="protein sequence ID" value="MBW2961969.1"/>
    <property type="molecule type" value="Genomic_DNA"/>
</dbReference>
<keyword evidence="2" id="KW-0238">DNA-binding</keyword>
<dbReference type="RefSeq" id="WP_219040255.1">
    <property type="nucleotide sequence ID" value="NZ_JAHWDF010000008.1"/>
</dbReference>
<evidence type="ECO:0000256" key="3">
    <source>
        <dbReference type="ARBA" id="ARBA00023163"/>
    </source>
</evidence>
<dbReference type="Proteomes" id="UP000719267">
    <property type="component" value="Unassembled WGS sequence"/>
</dbReference>
<feature type="domain" description="HTH araC/xylS-type" evidence="4">
    <location>
        <begin position="224"/>
        <end position="320"/>
    </location>
</feature>
<accession>A0ABS6W2M0</accession>
<evidence type="ECO:0000313" key="6">
    <source>
        <dbReference type="Proteomes" id="UP000719267"/>
    </source>
</evidence>
<evidence type="ECO:0000313" key="5">
    <source>
        <dbReference type="EMBL" id="MBW2961969.1"/>
    </source>
</evidence>
<evidence type="ECO:0000259" key="4">
    <source>
        <dbReference type="PROSITE" id="PS01124"/>
    </source>
</evidence>
<name>A0ABS6W2M0_9FLAO</name>
<proteinExistence type="predicted"/>
<reference evidence="5 6" key="1">
    <citation type="submission" date="2021-07" db="EMBL/GenBank/DDBJ databases">
        <title>Mesonia aestuariivivens sp. nov., isolated from a tidal flat.</title>
        <authorList>
            <person name="Kim Y.-O."/>
            <person name="Yoon J.-H."/>
        </authorList>
    </citation>
    <scope>NUCLEOTIDE SEQUENCE [LARGE SCALE GENOMIC DNA]</scope>
    <source>
        <strain evidence="5 6">JHPTF-M18</strain>
    </source>
</reference>
<keyword evidence="1" id="KW-0805">Transcription regulation</keyword>
<organism evidence="5 6">
    <name type="scientific">Mesonia aestuariivivens</name>
    <dbReference type="NCBI Taxonomy" id="2796128"/>
    <lineage>
        <taxon>Bacteria</taxon>
        <taxon>Pseudomonadati</taxon>
        <taxon>Bacteroidota</taxon>
        <taxon>Flavobacteriia</taxon>
        <taxon>Flavobacteriales</taxon>
        <taxon>Flavobacteriaceae</taxon>
        <taxon>Mesonia</taxon>
    </lineage>
</organism>
<gene>
    <name evidence="5" type="ORF">KW502_09180</name>
</gene>
<dbReference type="InterPro" id="IPR018060">
    <property type="entry name" value="HTH_AraC"/>
</dbReference>
<protein>
    <submittedName>
        <fullName evidence="5">AraC family transcriptional regulator</fullName>
    </submittedName>
</protein>
<dbReference type="SMART" id="SM00342">
    <property type="entry name" value="HTH_ARAC"/>
    <property type="match status" value="1"/>
</dbReference>
<comment type="caution">
    <text evidence="5">The sequence shown here is derived from an EMBL/GenBank/DDBJ whole genome shotgun (WGS) entry which is preliminary data.</text>
</comment>
<evidence type="ECO:0000256" key="2">
    <source>
        <dbReference type="ARBA" id="ARBA00023125"/>
    </source>
</evidence>
<dbReference type="InterPro" id="IPR053142">
    <property type="entry name" value="PchR_regulatory_protein"/>
</dbReference>
<keyword evidence="3" id="KW-0804">Transcription</keyword>
<dbReference type="PROSITE" id="PS00041">
    <property type="entry name" value="HTH_ARAC_FAMILY_1"/>
    <property type="match status" value="1"/>
</dbReference>
<dbReference type="PROSITE" id="PS01124">
    <property type="entry name" value="HTH_ARAC_FAMILY_2"/>
    <property type="match status" value="1"/>
</dbReference>